<dbReference type="PANTHER" id="PTHR30469:SF29">
    <property type="entry name" value="BLR2860 PROTEIN"/>
    <property type="match status" value="1"/>
</dbReference>
<dbReference type="Proteomes" id="UP000467840">
    <property type="component" value="Unassembled WGS sequence"/>
</dbReference>
<reference evidence="3 4" key="1">
    <citation type="journal article" date="2020" name="Mol. Plant">
        <title>The Chromosome-Based Rubber Tree Genome Provides New Insights into Spurge Genome Evolution and Rubber Biosynthesis.</title>
        <authorList>
            <person name="Liu J."/>
            <person name="Shi C."/>
            <person name="Shi C.C."/>
            <person name="Li W."/>
            <person name="Zhang Q.J."/>
            <person name="Zhang Y."/>
            <person name="Li K."/>
            <person name="Lu H.F."/>
            <person name="Shi C."/>
            <person name="Zhu S.T."/>
            <person name="Xiao Z.Y."/>
            <person name="Nan H."/>
            <person name="Yue Y."/>
            <person name="Zhu X.G."/>
            <person name="Wu Y."/>
            <person name="Hong X.N."/>
            <person name="Fan G.Y."/>
            <person name="Tong Y."/>
            <person name="Zhang D."/>
            <person name="Mao C.L."/>
            <person name="Liu Y.L."/>
            <person name="Hao S.J."/>
            <person name="Liu W.Q."/>
            <person name="Lv M.Q."/>
            <person name="Zhang H.B."/>
            <person name="Liu Y."/>
            <person name="Hu-Tang G.R."/>
            <person name="Wang J.P."/>
            <person name="Wang J.H."/>
            <person name="Sun Y.H."/>
            <person name="Ni S.B."/>
            <person name="Chen W.B."/>
            <person name="Zhang X.C."/>
            <person name="Jiao Y.N."/>
            <person name="Eichler E.E."/>
            <person name="Li G.H."/>
            <person name="Liu X."/>
            <person name="Gao L.Z."/>
        </authorList>
    </citation>
    <scope>NUCLEOTIDE SEQUENCE [LARGE SCALE GENOMIC DNA]</scope>
    <source>
        <strain evidence="4">cv. GT1</strain>
        <tissue evidence="3">Leaf</tissue>
    </source>
</reference>
<dbReference type="EMBL" id="JAAGAX010000511">
    <property type="protein sequence ID" value="KAF2281947.1"/>
    <property type="molecule type" value="Genomic_DNA"/>
</dbReference>
<dbReference type="Gene3D" id="3.50.50.60">
    <property type="entry name" value="FAD/NAD(P)-binding domain"/>
    <property type="match status" value="2"/>
</dbReference>
<feature type="domain" description="FAD/NAD(P)-binding" evidence="1">
    <location>
        <begin position="322"/>
        <end position="471"/>
    </location>
</feature>
<gene>
    <name evidence="3" type="ORF">GH714_042771</name>
</gene>
<keyword evidence="4" id="KW-1185">Reference proteome</keyword>
<dbReference type="Gene3D" id="2.40.30.170">
    <property type="match status" value="1"/>
</dbReference>
<comment type="caution">
    <text evidence="3">The sequence shown here is derived from an EMBL/GenBank/DDBJ whole genome shotgun (WGS) entry which is preliminary data.</text>
</comment>
<sequence>MRVKLLAPRQVSNVLRSVLQAILRLRSRYKLAACLLIVCALWLLSGLIASGTAKRDVISGLQKLPTIIRVEKLHAEDRELVIHLTGEVHASKFMDILSEVSGKVERVVAKSGSKVESGQVILEIEECGRVERLKQSEALLKQRQLERDASESLSSTGYRSEAQDNAALVALMAAAADLKRAQIELRNTRIRAPFSGILGKIVPQAGSFISGGQTIAQIASFDRLRVVSHVSEKSISKLRLHGPADVVLGSGEVLRGDIAFIGRIASPGTKTYTIEVLADNKSGVFVTEGMAASVRVPIGKFRTHKISSSSLSLDDTGAVGVKVLDNNTDFGITARDVKFDLRKMFEVRDKEISALGSGISSLFSSAGVDKLCGTATITRAVGDGFEIAAGRDGASPDNTLSAKNVVLATGSLPASLPGIDIDEVKILSSDGALSMDVPGKLLVIGGGAIGPEMSSVWSRLGAEVEYVAVGTEVNL</sequence>
<dbReference type="GO" id="GO:1990281">
    <property type="term" value="C:efflux pump complex"/>
    <property type="evidence" value="ECO:0007669"/>
    <property type="project" value="TreeGrafter"/>
</dbReference>
<proteinExistence type="predicted"/>
<dbReference type="PRINTS" id="PR00368">
    <property type="entry name" value="FADPNR"/>
</dbReference>
<dbReference type="AlphaFoldDB" id="A0A6A6JZW0"/>
<dbReference type="Gene3D" id="1.10.287.470">
    <property type="entry name" value="Helix hairpin bin"/>
    <property type="match status" value="1"/>
</dbReference>
<dbReference type="GO" id="GO:0016491">
    <property type="term" value="F:oxidoreductase activity"/>
    <property type="evidence" value="ECO:0007669"/>
    <property type="project" value="InterPro"/>
</dbReference>
<dbReference type="InterPro" id="IPR023753">
    <property type="entry name" value="FAD/NAD-binding_dom"/>
</dbReference>
<dbReference type="InterPro" id="IPR058625">
    <property type="entry name" value="MdtA-like_BSH"/>
</dbReference>
<dbReference type="SUPFAM" id="SSF51905">
    <property type="entry name" value="FAD/NAD(P)-binding domain"/>
    <property type="match status" value="1"/>
</dbReference>
<protein>
    <recommendedName>
        <fullName evidence="5">RND efflux pump membrane fusion protein barrel-sandwich domain-containing protein</fullName>
    </recommendedName>
</protein>
<dbReference type="Pfam" id="PF07992">
    <property type="entry name" value="Pyr_redox_2"/>
    <property type="match status" value="1"/>
</dbReference>
<dbReference type="SUPFAM" id="SSF111369">
    <property type="entry name" value="HlyD-like secretion proteins"/>
    <property type="match status" value="1"/>
</dbReference>
<dbReference type="NCBIfam" id="TIGR01730">
    <property type="entry name" value="RND_mfp"/>
    <property type="match status" value="1"/>
</dbReference>
<evidence type="ECO:0008006" key="5">
    <source>
        <dbReference type="Google" id="ProtNLM"/>
    </source>
</evidence>
<organism evidence="3 4">
    <name type="scientific">Hevea brasiliensis</name>
    <name type="common">Para rubber tree</name>
    <name type="synonym">Siphonia brasiliensis</name>
    <dbReference type="NCBI Taxonomy" id="3981"/>
    <lineage>
        <taxon>Eukaryota</taxon>
        <taxon>Viridiplantae</taxon>
        <taxon>Streptophyta</taxon>
        <taxon>Embryophyta</taxon>
        <taxon>Tracheophyta</taxon>
        <taxon>Spermatophyta</taxon>
        <taxon>Magnoliopsida</taxon>
        <taxon>eudicotyledons</taxon>
        <taxon>Gunneridae</taxon>
        <taxon>Pentapetalae</taxon>
        <taxon>rosids</taxon>
        <taxon>fabids</taxon>
        <taxon>Malpighiales</taxon>
        <taxon>Euphorbiaceae</taxon>
        <taxon>Crotonoideae</taxon>
        <taxon>Micrandreae</taxon>
        <taxon>Hevea</taxon>
    </lineage>
</organism>
<dbReference type="GO" id="GO:0015562">
    <property type="term" value="F:efflux transmembrane transporter activity"/>
    <property type="evidence" value="ECO:0007669"/>
    <property type="project" value="TreeGrafter"/>
</dbReference>
<accession>A0A6A6JZW0</accession>
<evidence type="ECO:0000313" key="4">
    <source>
        <dbReference type="Proteomes" id="UP000467840"/>
    </source>
</evidence>
<dbReference type="PANTHER" id="PTHR30469">
    <property type="entry name" value="MULTIDRUG RESISTANCE PROTEIN MDTA"/>
    <property type="match status" value="1"/>
</dbReference>
<dbReference type="InterPro" id="IPR036188">
    <property type="entry name" value="FAD/NAD-bd_sf"/>
</dbReference>
<dbReference type="Pfam" id="PF25917">
    <property type="entry name" value="BSH_RND"/>
    <property type="match status" value="1"/>
</dbReference>
<name>A0A6A6JZW0_HEVBR</name>
<evidence type="ECO:0000313" key="3">
    <source>
        <dbReference type="EMBL" id="KAF2281947.1"/>
    </source>
</evidence>
<dbReference type="Gene3D" id="2.40.50.100">
    <property type="match status" value="1"/>
</dbReference>
<dbReference type="PRINTS" id="PR00411">
    <property type="entry name" value="PNDRDTASEI"/>
</dbReference>
<dbReference type="InterPro" id="IPR006143">
    <property type="entry name" value="RND_pump_MFP"/>
</dbReference>
<evidence type="ECO:0000259" key="1">
    <source>
        <dbReference type="Pfam" id="PF07992"/>
    </source>
</evidence>
<evidence type="ECO:0000259" key="2">
    <source>
        <dbReference type="Pfam" id="PF25917"/>
    </source>
</evidence>
<feature type="domain" description="Multidrug resistance protein MdtA-like barrel-sandwich hybrid" evidence="2">
    <location>
        <begin position="95"/>
        <end position="217"/>
    </location>
</feature>